<dbReference type="Gene3D" id="3.60.110.10">
    <property type="entry name" value="Carbon-nitrogen hydrolase"/>
    <property type="match status" value="1"/>
</dbReference>
<dbReference type="CDD" id="cd00553">
    <property type="entry name" value="NAD_synthase"/>
    <property type="match status" value="1"/>
</dbReference>
<protein>
    <recommendedName>
        <fullName evidence="3">NAD(+) synthase (glutamine-hydrolyzing)</fullName>
        <ecNumber evidence="3">6.3.5.1</ecNumber>
    </recommendedName>
</protein>
<evidence type="ECO:0000256" key="3">
    <source>
        <dbReference type="ARBA" id="ARBA00012743"/>
    </source>
</evidence>
<dbReference type="EC" id="6.3.5.1" evidence="3"/>
<evidence type="ECO:0000313" key="9">
    <source>
        <dbReference type="EMBL" id="VAV83019.1"/>
    </source>
</evidence>
<dbReference type="SUPFAM" id="SSF56317">
    <property type="entry name" value="Carbon-nitrogen hydrolase"/>
    <property type="match status" value="1"/>
</dbReference>
<dbReference type="Pfam" id="PF00795">
    <property type="entry name" value="CN_hydrolase"/>
    <property type="match status" value="1"/>
</dbReference>
<dbReference type="GO" id="GO:0003952">
    <property type="term" value="F:NAD+ synthase (glutamine-hydrolyzing) activity"/>
    <property type="evidence" value="ECO:0007669"/>
    <property type="project" value="UniProtKB-EC"/>
</dbReference>
<dbReference type="PIRSF" id="PIRSF006630">
    <property type="entry name" value="NADS_GAT"/>
    <property type="match status" value="1"/>
</dbReference>
<keyword evidence="9" id="KW-0808">Transferase</keyword>
<dbReference type="AlphaFoldDB" id="A0A3B0QSG4"/>
<proteinExistence type="inferred from homology"/>
<reference evidence="9" key="1">
    <citation type="submission" date="2018-06" db="EMBL/GenBank/DDBJ databases">
        <authorList>
            <person name="Zhirakovskaya E."/>
        </authorList>
    </citation>
    <scope>NUCLEOTIDE SEQUENCE</scope>
</reference>
<dbReference type="GO" id="GO:0004359">
    <property type="term" value="F:glutaminase activity"/>
    <property type="evidence" value="ECO:0007669"/>
    <property type="project" value="InterPro"/>
</dbReference>
<dbReference type="GO" id="GO:0016740">
    <property type="term" value="F:transferase activity"/>
    <property type="evidence" value="ECO:0007669"/>
    <property type="project" value="UniProtKB-KW"/>
</dbReference>
<gene>
    <name evidence="9" type="ORF">MNBD_DELTA01-674</name>
</gene>
<evidence type="ECO:0000259" key="8">
    <source>
        <dbReference type="PROSITE" id="PS50263"/>
    </source>
</evidence>
<dbReference type="InterPro" id="IPR014445">
    <property type="entry name" value="Gln-dep_NAD_synthase"/>
</dbReference>
<evidence type="ECO:0000256" key="7">
    <source>
        <dbReference type="ARBA" id="ARBA00023027"/>
    </source>
</evidence>
<dbReference type="FunFam" id="3.40.50.620:FF:000106">
    <property type="entry name" value="Glutamine-dependent NAD(+) synthetase"/>
    <property type="match status" value="1"/>
</dbReference>
<dbReference type="CDD" id="cd07570">
    <property type="entry name" value="GAT_Gln-NAD-synth"/>
    <property type="match status" value="1"/>
</dbReference>
<dbReference type="PANTHER" id="PTHR23090:SF9">
    <property type="entry name" value="GLUTAMINE-DEPENDENT NAD(+) SYNTHETASE"/>
    <property type="match status" value="1"/>
</dbReference>
<comment type="similarity">
    <text evidence="2">In the C-terminal section; belongs to the NAD synthetase family.</text>
</comment>
<comment type="pathway">
    <text evidence="1">Cofactor biosynthesis; NAD(+) biosynthesis; NAD(+) from deamido-NAD(+) (L-Gln route): step 1/1.</text>
</comment>
<keyword evidence="4 9" id="KW-0436">Ligase</keyword>
<evidence type="ECO:0000256" key="2">
    <source>
        <dbReference type="ARBA" id="ARBA00007145"/>
    </source>
</evidence>
<dbReference type="InterPro" id="IPR014729">
    <property type="entry name" value="Rossmann-like_a/b/a_fold"/>
</dbReference>
<dbReference type="NCBIfam" id="TIGR00552">
    <property type="entry name" value="nadE"/>
    <property type="match status" value="1"/>
</dbReference>
<dbReference type="NCBIfam" id="NF010588">
    <property type="entry name" value="PRK13981.1"/>
    <property type="match status" value="1"/>
</dbReference>
<evidence type="ECO:0000256" key="4">
    <source>
        <dbReference type="ARBA" id="ARBA00022598"/>
    </source>
</evidence>
<keyword evidence="6" id="KW-0067">ATP-binding</keyword>
<keyword evidence="9" id="KW-0315">Glutamine amidotransferase</keyword>
<dbReference type="SUPFAM" id="SSF52402">
    <property type="entry name" value="Adenine nucleotide alpha hydrolases-like"/>
    <property type="match status" value="1"/>
</dbReference>
<dbReference type="GO" id="GO:0009435">
    <property type="term" value="P:NAD+ biosynthetic process"/>
    <property type="evidence" value="ECO:0007669"/>
    <property type="project" value="UniProtKB-UniPathway"/>
</dbReference>
<evidence type="ECO:0000256" key="6">
    <source>
        <dbReference type="ARBA" id="ARBA00022840"/>
    </source>
</evidence>
<dbReference type="PANTHER" id="PTHR23090">
    <property type="entry name" value="NH 3 /GLUTAMINE-DEPENDENT NAD + SYNTHETASE"/>
    <property type="match status" value="1"/>
</dbReference>
<evidence type="ECO:0000256" key="5">
    <source>
        <dbReference type="ARBA" id="ARBA00022741"/>
    </source>
</evidence>
<dbReference type="UniPathway" id="UPA00253">
    <property type="reaction ID" value="UER00334"/>
</dbReference>
<dbReference type="PROSITE" id="PS50263">
    <property type="entry name" value="CN_HYDROLASE"/>
    <property type="match status" value="1"/>
</dbReference>
<dbReference type="Pfam" id="PF02540">
    <property type="entry name" value="NAD_synthase"/>
    <property type="match status" value="1"/>
</dbReference>
<dbReference type="InterPro" id="IPR022310">
    <property type="entry name" value="NAD/GMP_synthase"/>
</dbReference>
<feature type="domain" description="CN hydrolase" evidence="8">
    <location>
        <begin position="1"/>
        <end position="238"/>
    </location>
</feature>
<evidence type="ECO:0000256" key="1">
    <source>
        <dbReference type="ARBA" id="ARBA00005188"/>
    </source>
</evidence>
<dbReference type="InterPro" id="IPR003694">
    <property type="entry name" value="NAD_synthase"/>
</dbReference>
<dbReference type="GO" id="GO:0005524">
    <property type="term" value="F:ATP binding"/>
    <property type="evidence" value="ECO:0007669"/>
    <property type="project" value="UniProtKB-KW"/>
</dbReference>
<dbReference type="HAMAP" id="MF_02090">
    <property type="entry name" value="NadE_glutamine_dep"/>
    <property type="match status" value="1"/>
</dbReference>
<accession>A0A3B0QSG4</accession>
<keyword evidence="7" id="KW-0520">NAD</keyword>
<organism evidence="9">
    <name type="scientific">hydrothermal vent metagenome</name>
    <dbReference type="NCBI Taxonomy" id="652676"/>
    <lineage>
        <taxon>unclassified sequences</taxon>
        <taxon>metagenomes</taxon>
        <taxon>ecological metagenomes</taxon>
    </lineage>
</organism>
<dbReference type="InterPro" id="IPR003010">
    <property type="entry name" value="C-N_Hydrolase"/>
</dbReference>
<dbReference type="EMBL" id="UOEA01000034">
    <property type="protein sequence ID" value="VAV83019.1"/>
    <property type="molecule type" value="Genomic_DNA"/>
</dbReference>
<dbReference type="GO" id="GO:0005737">
    <property type="term" value="C:cytoplasm"/>
    <property type="evidence" value="ECO:0007669"/>
    <property type="project" value="InterPro"/>
</dbReference>
<dbReference type="InterPro" id="IPR036526">
    <property type="entry name" value="C-N_Hydrolase_sf"/>
</dbReference>
<sequence>MAQVNSTVGAIGKNSKKILSFTERARQMDCDLAVFPELALTGYPPEDLLLKPRFISDNLKAIEDISRKVKGITALVGFVDRGRGGELFNSVAILHEGTIAGVYHKMFLPNYGVFDEQRYFDAGTTPMSFTLGGVKIGLGICEDLWYADGPARLQTLCGAHCIVNINASPFDSGKVLLREELLGQRVRENKVAIIYNNLVGGQDELVFDGKGMVIDETGKVLGRGKAFSEDLFVVDMDMAGVQKVRREDKKEREALLKVASESGSAHSVRLIRLAKEDKKSKVAIPKKARGVVVAGGEVLAEGTLAEDNYLKCELEDVLSALVLGTRDYAKKSGFKKCIIGLSGGIDSALVAVVAAKALGPENVVGVFMPSRYSSKDSREDAELMAKNLGIEYRSISITPTFNSYLKSLAGAFEGMEPGVAEENLQARTRGNLVMALSNKFGWLVLTTGNKSEMAVGYATLYGDMAGGFAVIKDVPKLLVFRLSEYINNKAGKSLIPERIITKPPSAELRPDQCDQDTLPPYEILDPILKAYVEDNHCVSEIVEMGFKKAVVKRIIEMVDRSEYKRRQSPPGIKITARAFGKDRRMPITNGYKHR</sequence>
<keyword evidence="5" id="KW-0547">Nucleotide-binding</keyword>
<name>A0A3B0QSG4_9ZZZZ</name>
<dbReference type="Gene3D" id="3.40.50.620">
    <property type="entry name" value="HUPs"/>
    <property type="match status" value="1"/>
</dbReference>